<dbReference type="Gene3D" id="2.60.260.20">
    <property type="entry name" value="Urease metallochaperone UreE, N-terminal domain"/>
    <property type="match status" value="2"/>
</dbReference>
<evidence type="ECO:0000256" key="1">
    <source>
        <dbReference type="ARBA" id="ARBA00001947"/>
    </source>
</evidence>
<keyword evidence="10" id="KW-0346">Stress response</keyword>
<dbReference type="SMART" id="SM00271">
    <property type="entry name" value="DnaJ"/>
    <property type="match status" value="1"/>
</dbReference>
<dbReference type="InterPro" id="IPR001623">
    <property type="entry name" value="DnaJ_domain"/>
</dbReference>
<evidence type="ECO:0000256" key="10">
    <source>
        <dbReference type="ARBA" id="ARBA00023016"/>
    </source>
</evidence>
<dbReference type="KEGG" id="lci:LCK_01090"/>
<dbReference type="InterPro" id="IPR036869">
    <property type="entry name" value="J_dom_sf"/>
</dbReference>
<comment type="subcellular location">
    <subcellularLocation>
        <location evidence="2">Cytoplasm</location>
    </subcellularLocation>
</comment>
<dbReference type="CDD" id="cd06257">
    <property type="entry name" value="DnaJ"/>
    <property type="match status" value="1"/>
</dbReference>
<dbReference type="GO" id="GO:0008270">
    <property type="term" value="F:zinc ion binding"/>
    <property type="evidence" value="ECO:0007669"/>
    <property type="project" value="UniProtKB-KW"/>
</dbReference>
<dbReference type="HOGENOM" id="CLU_017633_0_0_9"/>
<dbReference type="PRINTS" id="PR00625">
    <property type="entry name" value="JDOMAIN"/>
</dbReference>
<protein>
    <submittedName>
        <fullName evidence="13">DnaJ-class molecular chaperone</fullName>
    </submittedName>
</protein>
<keyword evidence="4" id="KW-0963">Cytoplasm</keyword>
<dbReference type="PANTHER" id="PTHR43096:SF48">
    <property type="entry name" value="CHAPERONE PROTEIN DNAJ"/>
    <property type="match status" value="1"/>
</dbReference>
<keyword evidence="9" id="KW-0862">Zinc</keyword>
<dbReference type="FunFam" id="2.60.260.20:FF:000009">
    <property type="entry name" value="Putative Mitochondrial DnaJ chaperone"/>
    <property type="match status" value="1"/>
</dbReference>
<dbReference type="SUPFAM" id="SSF49493">
    <property type="entry name" value="HSP40/DnaJ peptide-binding domain"/>
    <property type="match status" value="2"/>
</dbReference>
<dbReference type="Pfam" id="PF00226">
    <property type="entry name" value="DnaJ"/>
    <property type="match status" value="1"/>
</dbReference>
<dbReference type="GO" id="GO:0006260">
    <property type="term" value="P:DNA replication"/>
    <property type="evidence" value="ECO:0007669"/>
    <property type="project" value="UniProtKB-KW"/>
</dbReference>
<reference evidence="13 14" key="1">
    <citation type="journal article" date="2008" name="J. Bacteriol.">
        <title>Complete genome sequence of Leuconostoc citreum KM20.</title>
        <authorList>
            <person name="Kim J.F."/>
            <person name="Jeong H."/>
            <person name="Lee J.-S."/>
            <person name="Choi S.-H."/>
            <person name="Ha M."/>
            <person name="Hur C.-G."/>
            <person name="Kim J.-S."/>
            <person name="Lee S."/>
            <person name="Park H.-S."/>
            <person name="Park Y.-H."/>
            <person name="Oh T.K."/>
        </authorList>
    </citation>
    <scope>NUCLEOTIDE SEQUENCE [LARGE SCALE GENOMIC DNA]</scope>
    <source>
        <strain evidence="13 14">KM20</strain>
    </source>
</reference>
<comment type="subunit">
    <text evidence="3">Homodimer.</text>
</comment>
<evidence type="ECO:0000256" key="8">
    <source>
        <dbReference type="ARBA" id="ARBA00022771"/>
    </source>
</evidence>
<evidence type="ECO:0000256" key="6">
    <source>
        <dbReference type="ARBA" id="ARBA00022723"/>
    </source>
</evidence>
<sequence>MRFVYIMWKRSRSLNNTEYYDRLGVDKNASQDDIKKAYRKLSKKYHPDINHEPGAEEKYKEIQEAFETLGDEQKRAQYDQFGPAGAGQGGFGGYQQQGGFGDFSDLGDIFSQMFGGGFDPNRPRKGQDLQYRMHLSFEEAVFGKEEVIKFNRGDGPHEIKVTVPAGVETGQQMRLAGQGEEGMNGGPRGDLFVVFQVSASKDGFERDGADIYLEHKISFVSAALGDEIQVKSVHGDVNLKIPAGTQTGTRFRLRGKGAPRLRGTGNGDQYVIVKIDVPTKLNRDQKKALESFQEATDGTKRKSFFDKL</sequence>
<dbReference type="GO" id="GO:0051082">
    <property type="term" value="F:unfolded protein binding"/>
    <property type="evidence" value="ECO:0007669"/>
    <property type="project" value="InterPro"/>
</dbReference>
<dbReference type="PROSITE" id="PS00636">
    <property type="entry name" value="DNAJ_1"/>
    <property type="match status" value="1"/>
</dbReference>
<dbReference type="Pfam" id="PF01556">
    <property type="entry name" value="DnaJ_C"/>
    <property type="match status" value="1"/>
</dbReference>
<evidence type="ECO:0000256" key="4">
    <source>
        <dbReference type="ARBA" id="ARBA00022490"/>
    </source>
</evidence>
<keyword evidence="6" id="KW-0479">Metal-binding</keyword>
<keyword evidence="5" id="KW-0235">DNA replication</keyword>
<feature type="domain" description="J" evidence="12">
    <location>
        <begin position="18"/>
        <end position="82"/>
    </location>
</feature>
<dbReference type="GO" id="GO:0042026">
    <property type="term" value="P:protein refolding"/>
    <property type="evidence" value="ECO:0007669"/>
    <property type="project" value="TreeGrafter"/>
</dbReference>
<dbReference type="InterPro" id="IPR008971">
    <property type="entry name" value="HSP40/DnaJ_pept-bd"/>
</dbReference>
<dbReference type="InterPro" id="IPR002939">
    <property type="entry name" value="DnaJ_C"/>
</dbReference>
<evidence type="ECO:0000256" key="11">
    <source>
        <dbReference type="ARBA" id="ARBA00023186"/>
    </source>
</evidence>
<comment type="cofactor">
    <cofactor evidence="1">
        <name>Zn(2+)</name>
        <dbReference type="ChEBI" id="CHEBI:29105"/>
    </cofactor>
</comment>
<evidence type="ECO:0000313" key="13">
    <source>
        <dbReference type="EMBL" id="ACA82917.1"/>
    </source>
</evidence>
<dbReference type="Proteomes" id="UP000002166">
    <property type="component" value="Chromosome"/>
</dbReference>
<dbReference type="PANTHER" id="PTHR43096">
    <property type="entry name" value="DNAJ HOMOLOG 1, MITOCHONDRIAL-RELATED"/>
    <property type="match status" value="1"/>
</dbReference>
<evidence type="ECO:0000256" key="5">
    <source>
        <dbReference type="ARBA" id="ARBA00022705"/>
    </source>
</evidence>
<evidence type="ECO:0000259" key="12">
    <source>
        <dbReference type="PROSITE" id="PS50076"/>
    </source>
</evidence>
<name>B1MZG5_LEUCK</name>
<dbReference type="EMBL" id="DQ489736">
    <property type="protein sequence ID" value="ACA82917.1"/>
    <property type="molecule type" value="Genomic_DNA"/>
</dbReference>
<dbReference type="SUPFAM" id="SSF46565">
    <property type="entry name" value="Chaperone J-domain"/>
    <property type="match status" value="1"/>
</dbReference>
<keyword evidence="11" id="KW-0143">Chaperone</keyword>
<evidence type="ECO:0000256" key="7">
    <source>
        <dbReference type="ARBA" id="ARBA00022737"/>
    </source>
</evidence>
<accession>B1MZG5</accession>
<dbReference type="STRING" id="349519.LCK_01090"/>
<evidence type="ECO:0000256" key="3">
    <source>
        <dbReference type="ARBA" id="ARBA00011738"/>
    </source>
</evidence>
<keyword evidence="8" id="KW-0863">Zinc-finger</keyword>
<gene>
    <name evidence="13" type="primary">dnaJ</name>
    <name evidence="13" type="ordered locus">LCK_01090</name>
</gene>
<evidence type="ECO:0000256" key="9">
    <source>
        <dbReference type="ARBA" id="ARBA00022833"/>
    </source>
</evidence>
<dbReference type="FunFam" id="1.10.287.110:FF:000031">
    <property type="entry name" value="Molecular chaperone DnaJ"/>
    <property type="match status" value="1"/>
</dbReference>
<organism evidence="13 14">
    <name type="scientific">Leuconostoc citreum (strain KM20)</name>
    <dbReference type="NCBI Taxonomy" id="349519"/>
    <lineage>
        <taxon>Bacteria</taxon>
        <taxon>Bacillati</taxon>
        <taxon>Bacillota</taxon>
        <taxon>Bacilli</taxon>
        <taxon>Lactobacillales</taxon>
        <taxon>Lactobacillaceae</taxon>
        <taxon>Leuconostoc</taxon>
    </lineage>
</organism>
<keyword evidence="14" id="KW-1185">Reference proteome</keyword>
<dbReference type="GO" id="GO:0005737">
    <property type="term" value="C:cytoplasm"/>
    <property type="evidence" value="ECO:0007669"/>
    <property type="project" value="UniProtKB-SubCell"/>
</dbReference>
<dbReference type="AlphaFoldDB" id="B1MZG5"/>
<dbReference type="eggNOG" id="COG0484">
    <property type="taxonomic scope" value="Bacteria"/>
</dbReference>
<dbReference type="Gene3D" id="1.10.287.110">
    <property type="entry name" value="DnaJ domain"/>
    <property type="match status" value="1"/>
</dbReference>
<evidence type="ECO:0000256" key="2">
    <source>
        <dbReference type="ARBA" id="ARBA00004496"/>
    </source>
</evidence>
<dbReference type="FunFam" id="2.60.260.20:FF:000004">
    <property type="entry name" value="Molecular chaperone DnaJ"/>
    <property type="match status" value="1"/>
</dbReference>
<dbReference type="PROSITE" id="PS50076">
    <property type="entry name" value="DNAJ_2"/>
    <property type="match status" value="1"/>
</dbReference>
<keyword evidence="7" id="KW-0677">Repeat</keyword>
<dbReference type="InterPro" id="IPR018253">
    <property type="entry name" value="DnaJ_domain_CS"/>
</dbReference>
<evidence type="ECO:0000313" key="14">
    <source>
        <dbReference type="Proteomes" id="UP000002166"/>
    </source>
</evidence>
<proteinExistence type="predicted"/>
<dbReference type="CDD" id="cd10747">
    <property type="entry name" value="DnaJ_C"/>
    <property type="match status" value="1"/>
</dbReference>